<dbReference type="GO" id="GO:0031123">
    <property type="term" value="P:RNA 3'-end processing"/>
    <property type="evidence" value="ECO:0007669"/>
    <property type="project" value="TreeGrafter"/>
</dbReference>
<dbReference type="SUPFAM" id="SSF81631">
    <property type="entry name" value="PAP/OAS1 substrate-binding domain"/>
    <property type="match status" value="1"/>
</dbReference>
<evidence type="ECO:0000313" key="2">
    <source>
        <dbReference type="EMBL" id="CAZ83537.1"/>
    </source>
</evidence>
<dbReference type="Gene3D" id="1.10.1410.10">
    <property type="match status" value="1"/>
</dbReference>
<dbReference type="AlphaFoldDB" id="D5GG94"/>
<evidence type="ECO:0000256" key="1">
    <source>
        <dbReference type="SAM" id="MobiDB-lite"/>
    </source>
</evidence>
<accession>D5GG94</accession>
<dbReference type="PANTHER" id="PTHR12271:SF40">
    <property type="entry name" value="POLY(A) RNA POLYMERASE GLD2"/>
    <property type="match status" value="1"/>
</dbReference>
<feature type="region of interest" description="Disordered" evidence="1">
    <location>
        <begin position="197"/>
        <end position="222"/>
    </location>
</feature>
<dbReference type="EMBL" id="FN430253">
    <property type="protein sequence ID" value="CAZ83537.1"/>
    <property type="molecule type" value="Genomic_DNA"/>
</dbReference>
<dbReference type="HOGENOM" id="CLU_1042781_0_0_1"/>
<gene>
    <name evidence="2" type="ORF">GSTUM_00007273001</name>
</gene>
<name>D5GG94_TUBMM</name>
<reference evidence="2 3" key="1">
    <citation type="journal article" date="2010" name="Nature">
        <title>Perigord black truffle genome uncovers evolutionary origins and mechanisms of symbiosis.</title>
        <authorList>
            <person name="Martin F."/>
            <person name="Kohler A."/>
            <person name="Murat C."/>
            <person name="Balestrini R."/>
            <person name="Coutinho P.M."/>
            <person name="Jaillon O."/>
            <person name="Montanini B."/>
            <person name="Morin E."/>
            <person name="Noel B."/>
            <person name="Percudani R."/>
            <person name="Porcel B."/>
            <person name="Rubini A."/>
            <person name="Amicucci A."/>
            <person name="Amselem J."/>
            <person name="Anthouard V."/>
            <person name="Arcioni S."/>
            <person name="Artiguenave F."/>
            <person name="Aury J.M."/>
            <person name="Ballario P."/>
            <person name="Bolchi A."/>
            <person name="Brenna A."/>
            <person name="Brun A."/>
            <person name="Buee M."/>
            <person name="Cantarel B."/>
            <person name="Chevalier G."/>
            <person name="Couloux A."/>
            <person name="Da Silva C."/>
            <person name="Denoeud F."/>
            <person name="Duplessis S."/>
            <person name="Ghignone S."/>
            <person name="Hilselberger B."/>
            <person name="Iotti M."/>
            <person name="Marcais B."/>
            <person name="Mello A."/>
            <person name="Miranda M."/>
            <person name="Pacioni G."/>
            <person name="Quesneville H."/>
            <person name="Riccioni C."/>
            <person name="Ruotolo R."/>
            <person name="Splivallo R."/>
            <person name="Stocchi V."/>
            <person name="Tisserant E."/>
            <person name="Viscomi A.R."/>
            <person name="Zambonelli A."/>
            <person name="Zampieri E."/>
            <person name="Henrissat B."/>
            <person name="Lebrun M.H."/>
            <person name="Paolocci F."/>
            <person name="Bonfante P."/>
            <person name="Ottonello S."/>
            <person name="Wincker P."/>
        </authorList>
    </citation>
    <scope>NUCLEOTIDE SEQUENCE [LARGE SCALE GENOMIC DNA]</scope>
    <source>
        <strain evidence="2 3">Mel28</strain>
    </source>
</reference>
<feature type="compositionally biased region" description="Basic and acidic residues" evidence="1">
    <location>
        <begin position="197"/>
        <end position="209"/>
    </location>
</feature>
<dbReference type="KEGG" id="tml:GSTUM_00007273001"/>
<dbReference type="Proteomes" id="UP000006911">
    <property type="component" value="Unassembled WGS sequence"/>
</dbReference>
<dbReference type="RefSeq" id="XP_002839346.1">
    <property type="nucleotide sequence ID" value="XM_002839300.1"/>
</dbReference>
<organism evidence="2 3">
    <name type="scientific">Tuber melanosporum (strain Mel28)</name>
    <name type="common">Perigord black truffle</name>
    <dbReference type="NCBI Taxonomy" id="656061"/>
    <lineage>
        <taxon>Eukaryota</taxon>
        <taxon>Fungi</taxon>
        <taxon>Dikarya</taxon>
        <taxon>Ascomycota</taxon>
        <taxon>Pezizomycotina</taxon>
        <taxon>Pezizomycetes</taxon>
        <taxon>Pezizales</taxon>
        <taxon>Tuberaceae</taxon>
        <taxon>Tuber</taxon>
    </lineage>
</organism>
<dbReference type="eggNOG" id="KOG2277">
    <property type="taxonomic scope" value="Eukaryota"/>
</dbReference>
<proteinExistence type="predicted"/>
<dbReference type="GeneID" id="9184599"/>
<dbReference type="InParanoid" id="D5GG94"/>
<evidence type="ECO:0000313" key="3">
    <source>
        <dbReference type="Proteomes" id="UP000006911"/>
    </source>
</evidence>
<sequence>MLQTYSRCDPRIKEMVLFIKWWAKRRHINSPCRGTLSSYGYALMIIHFLINAVDPPVSINLQNTPIPEDVPPDQIFDKVGKGQHRIWYAKHVEILPKTTNQMHVGRLLHSFFKYYSYRFQWGRGAGEEWAYSDKRWILAIEDPFEISGNVGRTCNSTGVDRIRAEFKRALNIIRFRDGGKSMRELLCQEGLPEKPWVRREDDERMEGKSNLDQSANKETNETVKHQLNDVSDEGELSANTLDGVTPQVWESDQREAGGCYIENSAQI</sequence>
<dbReference type="PANTHER" id="PTHR12271">
    <property type="entry name" value="POLY A POLYMERASE CID PAP -RELATED"/>
    <property type="match status" value="1"/>
</dbReference>
<keyword evidence="3" id="KW-1185">Reference proteome</keyword>
<dbReference type="GO" id="GO:0050265">
    <property type="term" value="F:RNA uridylyltransferase activity"/>
    <property type="evidence" value="ECO:0007669"/>
    <property type="project" value="TreeGrafter"/>
</dbReference>
<protein>
    <submittedName>
        <fullName evidence="2">(Perigord truffle) hypothetical protein</fullName>
    </submittedName>
</protein>